<organism evidence="1 2">
    <name type="scientific">Cyclostephanos tholiformis</name>
    <dbReference type="NCBI Taxonomy" id="382380"/>
    <lineage>
        <taxon>Eukaryota</taxon>
        <taxon>Sar</taxon>
        <taxon>Stramenopiles</taxon>
        <taxon>Ochrophyta</taxon>
        <taxon>Bacillariophyta</taxon>
        <taxon>Coscinodiscophyceae</taxon>
        <taxon>Thalassiosirophycidae</taxon>
        <taxon>Stephanodiscales</taxon>
        <taxon>Stephanodiscaceae</taxon>
        <taxon>Cyclostephanos</taxon>
    </lineage>
</organism>
<proteinExistence type="predicted"/>
<comment type="caution">
    <text evidence="1">The sequence shown here is derived from an EMBL/GenBank/DDBJ whole genome shotgun (WGS) entry which is preliminary data.</text>
</comment>
<dbReference type="InterPro" id="IPR036291">
    <property type="entry name" value="NAD(P)-bd_dom_sf"/>
</dbReference>
<dbReference type="Proteomes" id="UP001530377">
    <property type="component" value="Unassembled WGS sequence"/>
</dbReference>
<accession>A0ABD3SQ34</accession>
<keyword evidence="2" id="KW-1185">Reference proteome</keyword>
<dbReference type="AlphaFoldDB" id="A0ABD3SQ34"/>
<evidence type="ECO:0000313" key="1">
    <source>
        <dbReference type="EMBL" id="KAL3826716.1"/>
    </source>
</evidence>
<dbReference type="SUPFAM" id="SSF51735">
    <property type="entry name" value="NAD(P)-binding Rossmann-fold domains"/>
    <property type="match status" value="1"/>
</dbReference>
<gene>
    <name evidence="1" type="ORF">ACHAXA_009325</name>
</gene>
<reference evidence="1 2" key="1">
    <citation type="submission" date="2024-10" db="EMBL/GenBank/DDBJ databases">
        <title>Updated reference genomes for cyclostephanoid diatoms.</title>
        <authorList>
            <person name="Roberts W.R."/>
            <person name="Alverson A.J."/>
        </authorList>
    </citation>
    <scope>NUCLEOTIDE SEQUENCE [LARGE SCALE GENOMIC DNA]</scope>
    <source>
        <strain evidence="1 2">AJA228-03</strain>
    </source>
</reference>
<sequence>MMLTIAASSMAARLGARSSTRPAAALGVSSSWKSATAITRGMGMRVREIIEELPPNFSMDAISPPPHGIGKPYDNEPADPMAYVRKPVSSAHAIDLSAAGGVGALSKVDSAAFGPGGSIAHGRYGTLLDAEQSSSSTVPLEYLALLRPAAEGAAALREIIAEAASSSSGTVLVYGASRPAGMSAVQLATAEGHAVVAVIDGGHSGNDDMVDAIKGLTSEPGTAVSEEYALCKANFRDLVERTVTGEDYTSFDFDVNQYQFLSDFKKNLLDYVEYYPSDLPAAVDAEVMKFVGKEKDRANFKVNMAAYLSQFQPGADPIDPAVLDANFTVDQYCLFKKKFGIQTTAVISGGDDLGTDTNNFAPADIVRRMCYSPEETSNMRDTDAGEYYPFEFSTRAGPPPLAPILKGGPILGAIIEVTPDLTTACEAVASGKTLRAKAEALQFLTESQKNAYAAASSVFSIANKAGAPVRTVGGSLPGIVEIKKPTEGDIRKALDGMEIRDDGSSRLNYFIQVYRAGDWPVYEDYAIHRAKEPLSGPRQIVVTK</sequence>
<protein>
    <submittedName>
        <fullName evidence="1">Uncharacterized protein</fullName>
    </submittedName>
</protein>
<name>A0ABD3SQ34_9STRA</name>
<dbReference type="EMBL" id="JALLPB020000015">
    <property type="protein sequence ID" value="KAL3826716.1"/>
    <property type="molecule type" value="Genomic_DNA"/>
</dbReference>
<evidence type="ECO:0000313" key="2">
    <source>
        <dbReference type="Proteomes" id="UP001530377"/>
    </source>
</evidence>